<dbReference type="Pfam" id="PF00072">
    <property type="entry name" value="Response_reg"/>
    <property type="match status" value="1"/>
</dbReference>
<evidence type="ECO:0000256" key="1">
    <source>
        <dbReference type="ARBA" id="ARBA00022553"/>
    </source>
</evidence>
<keyword evidence="5" id="KW-1185">Reference proteome</keyword>
<dbReference type="CDD" id="cd19920">
    <property type="entry name" value="REC_PA4781-like"/>
    <property type="match status" value="1"/>
</dbReference>
<feature type="domain" description="Response regulatory" evidence="3">
    <location>
        <begin position="16"/>
        <end position="132"/>
    </location>
</feature>
<proteinExistence type="predicted"/>
<dbReference type="InterPro" id="IPR001789">
    <property type="entry name" value="Sig_transdc_resp-reg_receiver"/>
</dbReference>
<name>A0ABU0WAG9_9PROT</name>
<evidence type="ECO:0000259" key="3">
    <source>
        <dbReference type="PROSITE" id="PS50110"/>
    </source>
</evidence>
<dbReference type="RefSeq" id="WP_306703053.1">
    <property type="nucleotide sequence ID" value="NZ_JAUJFI010000001.1"/>
</dbReference>
<dbReference type="PANTHER" id="PTHR44591:SF3">
    <property type="entry name" value="RESPONSE REGULATORY DOMAIN-CONTAINING PROTEIN"/>
    <property type="match status" value="1"/>
</dbReference>
<keyword evidence="1 2" id="KW-0597">Phosphoprotein</keyword>
<dbReference type="SMART" id="SM00448">
    <property type="entry name" value="REC"/>
    <property type="match status" value="1"/>
</dbReference>
<dbReference type="EMBL" id="JAUJFI010000001">
    <property type="protein sequence ID" value="MDQ2101078.1"/>
    <property type="molecule type" value="Genomic_DNA"/>
</dbReference>
<reference evidence="4 5" key="1">
    <citation type="submission" date="2023-06" db="EMBL/GenBank/DDBJ databases">
        <title>Azospirillum isscasensis sp.nov, a bacterium isolated from rhizosphere soil of rice.</title>
        <authorList>
            <person name="Wang H."/>
        </authorList>
    </citation>
    <scope>NUCLEOTIDE SEQUENCE [LARGE SCALE GENOMIC DNA]</scope>
    <source>
        <strain evidence="4 5">C340-1</strain>
    </source>
</reference>
<protein>
    <submittedName>
        <fullName evidence="4">Response regulator</fullName>
    </submittedName>
</protein>
<sequence length="137" mass="14493">MDNASPASKATPPKGTVLIVDDTPDNLKLLSGLLKESYKVKVANNGRKALEIAAAAPVPDLILLDVVMPEMDGYEVCAALKGAPETRDIPVIFLTGRAEESDRERGFAMGAVDYIAKPVDPPAVLQRVAARMPALPA</sequence>
<dbReference type="InterPro" id="IPR050595">
    <property type="entry name" value="Bact_response_regulator"/>
</dbReference>
<evidence type="ECO:0000313" key="4">
    <source>
        <dbReference type="EMBL" id="MDQ2101078.1"/>
    </source>
</evidence>
<gene>
    <name evidence="4" type="ORF">QSG27_00040</name>
</gene>
<dbReference type="PANTHER" id="PTHR44591">
    <property type="entry name" value="STRESS RESPONSE REGULATOR PROTEIN 1"/>
    <property type="match status" value="1"/>
</dbReference>
<evidence type="ECO:0000313" key="5">
    <source>
        <dbReference type="Proteomes" id="UP001227317"/>
    </source>
</evidence>
<evidence type="ECO:0000256" key="2">
    <source>
        <dbReference type="PROSITE-ProRule" id="PRU00169"/>
    </source>
</evidence>
<dbReference type="SUPFAM" id="SSF52172">
    <property type="entry name" value="CheY-like"/>
    <property type="match status" value="1"/>
</dbReference>
<organism evidence="4 5">
    <name type="scientific">Azospirillum isscasi</name>
    <dbReference type="NCBI Taxonomy" id="3053926"/>
    <lineage>
        <taxon>Bacteria</taxon>
        <taxon>Pseudomonadati</taxon>
        <taxon>Pseudomonadota</taxon>
        <taxon>Alphaproteobacteria</taxon>
        <taxon>Rhodospirillales</taxon>
        <taxon>Azospirillaceae</taxon>
        <taxon>Azospirillum</taxon>
    </lineage>
</organism>
<feature type="modified residue" description="4-aspartylphosphate" evidence="2">
    <location>
        <position position="65"/>
    </location>
</feature>
<accession>A0ABU0WAG9</accession>
<dbReference type="InterPro" id="IPR011006">
    <property type="entry name" value="CheY-like_superfamily"/>
</dbReference>
<comment type="caution">
    <text evidence="4">The sequence shown here is derived from an EMBL/GenBank/DDBJ whole genome shotgun (WGS) entry which is preliminary data.</text>
</comment>
<dbReference type="PROSITE" id="PS50110">
    <property type="entry name" value="RESPONSE_REGULATORY"/>
    <property type="match status" value="1"/>
</dbReference>
<dbReference type="Proteomes" id="UP001227317">
    <property type="component" value="Unassembled WGS sequence"/>
</dbReference>
<dbReference type="Gene3D" id="3.40.50.2300">
    <property type="match status" value="1"/>
</dbReference>